<protein>
    <submittedName>
        <fullName evidence="4">Class E sortase</fullName>
    </submittedName>
</protein>
<feature type="transmembrane region" description="Helical" evidence="3">
    <location>
        <begin position="12"/>
        <end position="33"/>
    </location>
</feature>
<evidence type="ECO:0000313" key="4">
    <source>
        <dbReference type="EMBL" id="MCO6395373.1"/>
    </source>
</evidence>
<dbReference type="InterPro" id="IPR005754">
    <property type="entry name" value="Sortase"/>
</dbReference>
<dbReference type="NCBIfam" id="NF033747">
    <property type="entry name" value="class_E_sortase"/>
    <property type="match status" value="1"/>
</dbReference>
<proteinExistence type="predicted"/>
<evidence type="ECO:0000256" key="3">
    <source>
        <dbReference type="SAM" id="Phobius"/>
    </source>
</evidence>
<organism evidence="4 5">
    <name type="scientific">Corynebacterium lipophilum</name>
    <dbReference type="NCBI Taxonomy" id="2804918"/>
    <lineage>
        <taxon>Bacteria</taxon>
        <taxon>Bacillati</taxon>
        <taxon>Actinomycetota</taxon>
        <taxon>Actinomycetes</taxon>
        <taxon>Mycobacteriales</taxon>
        <taxon>Corynebacteriaceae</taxon>
        <taxon>Corynebacterium</taxon>
    </lineage>
</organism>
<dbReference type="Pfam" id="PF04203">
    <property type="entry name" value="Sortase"/>
    <property type="match status" value="1"/>
</dbReference>
<feature type="active site" description="Proton donor/acceptor" evidence="2">
    <location>
        <position position="121"/>
    </location>
</feature>
<feature type="active site" description="Acyl-thioester intermediate" evidence="2">
    <location>
        <position position="226"/>
    </location>
</feature>
<name>A0AAW5HV04_9CORY</name>
<keyword evidence="3" id="KW-0812">Transmembrane</keyword>
<gene>
    <name evidence="4" type="ORF">JMN37_10405</name>
</gene>
<dbReference type="GO" id="GO:0016787">
    <property type="term" value="F:hydrolase activity"/>
    <property type="evidence" value="ECO:0007669"/>
    <property type="project" value="UniProtKB-KW"/>
</dbReference>
<evidence type="ECO:0000256" key="2">
    <source>
        <dbReference type="PIRSR" id="PIRSR605754-1"/>
    </source>
</evidence>
<evidence type="ECO:0000313" key="5">
    <source>
        <dbReference type="Proteomes" id="UP001205920"/>
    </source>
</evidence>
<sequence>MVYQQPRRKVRASQVFGEVLLTIGALLLLFAFYESYWTNIASGKMQNEAQDTLSEQWKNPRQLRTPQLGDAFARMYIPTFGSDYQFAIIEGTDENELLVGPGRYPDTQMPGEPGNFAVAGHRVGKGAPFNDLGALNSCDAIVVETQDSWVTYRVLPMGLDPQERRDVAAGCVPAEINEPIATGEYRNVVGRHITLPGDVNVINPIPEQPSIEVRPDMLGMITLTTCHPQFSNAERMIIHAVQTEVLAKTPGEQTLPQAMSEVK</sequence>
<keyword evidence="5" id="KW-1185">Reference proteome</keyword>
<dbReference type="InterPro" id="IPR042003">
    <property type="entry name" value="Sortase_E"/>
</dbReference>
<dbReference type="EMBL" id="JAEUWV010000024">
    <property type="protein sequence ID" value="MCO6395373.1"/>
    <property type="molecule type" value="Genomic_DNA"/>
</dbReference>
<dbReference type="RefSeq" id="WP_252932120.1">
    <property type="nucleotide sequence ID" value="NZ_JAEUWV010000024.1"/>
</dbReference>
<dbReference type="SUPFAM" id="SSF63817">
    <property type="entry name" value="Sortase"/>
    <property type="match status" value="1"/>
</dbReference>
<dbReference type="InterPro" id="IPR023365">
    <property type="entry name" value="Sortase_dom-sf"/>
</dbReference>
<evidence type="ECO:0000256" key="1">
    <source>
        <dbReference type="ARBA" id="ARBA00022801"/>
    </source>
</evidence>
<reference evidence="4 5" key="1">
    <citation type="submission" date="2021-01" db="EMBL/GenBank/DDBJ databases">
        <title>Identification and Characterization of Corynebacterium sp.</title>
        <authorList>
            <person name="Luo Q."/>
            <person name="Qu P."/>
            <person name="Chen Q."/>
        </authorList>
    </citation>
    <scope>NUCLEOTIDE SEQUENCE [LARGE SCALE GENOMIC DNA]</scope>
    <source>
        <strain evidence="4 5">MC-18</strain>
    </source>
</reference>
<dbReference type="CDD" id="cd05830">
    <property type="entry name" value="Sortase_E"/>
    <property type="match status" value="1"/>
</dbReference>
<comment type="caution">
    <text evidence="4">The sequence shown here is derived from an EMBL/GenBank/DDBJ whole genome shotgun (WGS) entry which is preliminary data.</text>
</comment>
<accession>A0AAW5HV04</accession>
<dbReference type="Proteomes" id="UP001205920">
    <property type="component" value="Unassembled WGS sequence"/>
</dbReference>
<dbReference type="InterPro" id="IPR053465">
    <property type="entry name" value="Sortase_Class_E"/>
</dbReference>
<keyword evidence="3" id="KW-0472">Membrane</keyword>
<dbReference type="Gene3D" id="2.40.260.10">
    <property type="entry name" value="Sortase"/>
    <property type="match status" value="1"/>
</dbReference>
<keyword evidence="3" id="KW-1133">Transmembrane helix</keyword>
<dbReference type="AlphaFoldDB" id="A0AAW5HV04"/>
<keyword evidence="1" id="KW-0378">Hydrolase</keyword>